<dbReference type="Proteomes" id="UP000789525">
    <property type="component" value="Unassembled WGS sequence"/>
</dbReference>
<reference evidence="1" key="1">
    <citation type="submission" date="2021-06" db="EMBL/GenBank/DDBJ databases">
        <authorList>
            <person name="Kallberg Y."/>
            <person name="Tangrot J."/>
            <person name="Rosling A."/>
        </authorList>
    </citation>
    <scope>NUCLEOTIDE SEQUENCE</scope>
    <source>
        <strain evidence="1">CL356</strain>
    </source>
</reference>
<accession>A0ACA9P2B6</accession>
<organism evidence="1 2">
    <name type="scientific">Acaulospora colombiana</name>
    <dbReference type="NCBI Taxonomy" id="27376"/>
    <lineage>
        <taxon>Eukaryota</taxon>
        <taxon>Fungi</taxon>
        <taxon>Fungi incertae sedis</taxon>
        <taxon>Mucoromycota</taxon>
        <taxon>Glomeromycotina</taxon>
        <taxon>Glomeromycetes</taxon>
        <taxon>Diversisporales</taxon>
        <taxon>Acaulosporaceae</taxon>
        <taxon>Acaulospora</taxon>
    </lineage>
</organism>
<keyword evidence="2" id="KW-1185">Reference proteome</keyword>
<proteinExistence type="predicted"/>
<evidence type="ECO:0000313" key="2">
    <source>
        <dbReference type="Proteomes" id="UP000789525"/>
    </source>
</evidence>
<evidence type="ECO:0000313" key="1">
    <source>
        <dbReference type="EMBL" id="CAG8686225.1"/>
    </source>
</evidence>
<protein>
    <submittedName>
        <fullName evidence="1">5369_t:CDS:1</fullName>
    </submittedName>
</protein>
<sequence length="100" mass="10864">MGTCSCNESVNGYLVLCDKPKMDLGDDSAGGNGSNWDHLSWQAAAAVGRRRRRRQRGRNADRTVMLGQGLHCLAGKEEGSRTAASDYIWALYSVIITDSS</sequence>
<name>A0ACA9P2B6_9GLOM</name>
<gene>
    <name evidence="1" type="ORF">ACOLOM_LOCUS9563</name>
</gene>
<comment type="caution">
    <text evidence="1">The sequence shown here is derived from an EMBL/GenBank/DDBJ whole genome shotgun (WGS) entry which is preliminary data.</text>
</comment>
<dbReference type="EMBL" id="CAJVPT010028082">
    <property type="protein sequence ID" value="CAG8686225.1"/>
    <property type="molecule type" value="Genomic_DNA"/>
</dbReference>